<evidence type="ECO:0000313" key="3">
    <source>
        <dbReference type="Proteomes" id="UP000810292"/>
    </source>
</evidence>
<name>A0A9D9NE31_9SPIO</name>
<gene>
    <name evidence="2" type="ORF">IAA72_10110</name>
</gene>
<organism evidence="2 3">
    <name type="scientific">Candidatus Ornithospirochaeta stercoravium</name>
    <dbReference type="NCBI Taxonomy" id="2840897"/>
    <lineage>
        <taxon>Bacteria</taxon>
        <taxon>Pseudomonadati</taxon>
        <taxon>Spirochaetota</taxon>
        <taxon>Spirochaetia</taxon>
        <taxon>Spirochaetales</taxon>
        <taxon>Spirochaetaceae</taxon>
        <taxon>Spirochaetaceae incertae sedis</taxon>
        <taxon>Candidatus Ornithospirochaeta</taxon>
    </lineage>
</organism>
<keyword evidence="1" id="KW-0732">Signal</keyword>
<evidence type="ECO:0000313" key="2">
    <source>
        <dbReference type="EMBL" id="MBO8470118.1"/>
    </source>
</evidence>
<proteinExistence type="predicted"/>
<dbReference type="AlphaFoldDB" id="A0A9D9NE31"/>
<sequence>MKKILVTLLILVAVVGAVSASDGRIGVSVAPEWYWLDTGTDSKSGQTNLAFMAEGAHYFGKRGSGIGIEYGLGAYFPLNTWVGDADPVKVPDDTPSNFIFKVGAGYRYEFSDLLGLSAGVGMRGKFGTIVDTGLDFGDIFTASGKTTNFRLDIYGDVSLDITLLEFLRINVGVILGGPVYSSFTTKSSSSGIFGDHNNTTTGTIDESGFWLAPVIAVSYTY</sequence>
<feature type="signal peptide" evidence="1">
    <location>
        <begin position="1"/>
        <end position="20"/>
    </location>
</feature>
<feature type="chain" id="PRO_5038649246" description="Outer membrane protein beta-barrel domain-containing protein" evidence="1">
    <location>
        <begin position="21"/>
        <end position="221"/>
    </location>
</feature>
<dbReference type="Proteomes" id="UP000810292">
    <property type="component" value="Unassembled WGS sequence"/>
</dbReference>
<evidence type="ECO:0008006" key="4">
    <source>
        <dbReference type="Google" id="ProtNLM"/>
    </source>
</evidence>
<evidence type="ECO:0000256" key="1">
    <source>
        <dbReference type="SAM" id="SignalP"/>
    </source>
</evidence>
<accession>A0A9D9NE31</accession>
<comment type="caution">
    <text evidence="2">The sequence shown here is derived from an EMBL/GenBank/DDBJ whole genome shotgun (WGS) entry which is preliminary data.</text>
</comment>
<dbReference type="EMBL" id="JADIMF010000162">
    <property type="protein sequence ID" value="MBO8470118.1"/>
    <property type="molecule type" value="Genomic_DNA"/>
</dbReference>
<reference evidence="2" key="1">
    <citation type="submission" date="2020-10" db="EMBL/GenBank/DDBJ databases">
        <authorList>
            <person name="Gilroy R."/>
        </authorList>
    </citation>
    <scope>NUCLEOTIDE SEQUENCE</scope>
    <source>
        <strain evidence="2">14700</strain>
    </source>
</reference>
<protein>
    <recommendedName>
        <fullName evidence="4">Outer membrane protein beta-barrel domain-containing protein</fullName>
    </recommendedName>
</protein>
<reference evidence="2" key="2">
    <citation type="journal article" date="2021" name="PeerJ">
        <title>Extensive microbial diversity within the chicken gut microbiome revealed by metagenomics and culture.</title>
        <authorList>
            <person name="Gilroy R."/>
            <person name="Ravi A."/>
            <person name="Getino M."/>
            <person name="Pursley I."/>
            <person name="Horton D.L."/>
            <person name="Alikhan N.F."/>
            <person name="Baker D."/>
            <person name="Gharbi K."/>
            <person name="Hall N."/>
            <person name="Watson M."/>
            <person name="Adriaenssens E.M."/>
            <person name="Foster-Nyarko E."/>
            <person name="Jarju S."/>
            <person name="Secka A."/>
            <person name="Antonio M."/>
            <person name="Oren A."/>
            <person name="Chaudhuri R.R."/>
            <person name="La Ragione R."/>
            <person name="Hildebrand F."/>
            <person name="Pallen M.J."/>
        </authorList>
    </citation>
    <scope>NUCLEOTIDE SEQUENCE</scope>
    <source>
        <strain evidence="2">14700</strain>
    </source>
</reference>